<evidence type="ECO:0000313" key="2">
    <source>
        <dbReference type="Proteomes" id="UP000594451"/>
    </source>
</evidence>
<proteinExistence type="predicted"/>
<protein>
    <submittedName>
        <fullName evidence="1">Uncharacterized protein</fullName>
    </submittedName>
</protein>
<accession>A0A7T0FYD4</accession>
<dbReference type="Proteomes" id="UP000594451">
    <property type="component" value="Chromosome"/>
</dbReference>
<dbReference type="SUPFAM" id="SSF50249">
    <property type="entry name" value="Nucleic acid-binding proteins"/>
    <property type="match status" value="1"/>
</dbReference>
<dbReference type="KEGG" id="psup:E5P55_01165"/>
<name>A0A7T0FYD4_9BACT</name>
<keyword evidence="2" id="KW-1185">Reference proteome</keyword>
<dbReference type="EMBL" id="CP039370">
    <property type="protein sequence ID" value="QPJ58553.1"/>
    <property type="molecule type" value="Genomic_DNA"/>
</dbReference>
<dbReference type="AlphaFoldDB" id="A0A7T0FYD4"/>
<organism evidence="1 2">
    <name type="scientific">Candidatus Pinguicoccus supinus</name>
    <dbReference type="NCBI Taxonomy" id="2529394"/>
    <lineage>
        <taxon>Bacteria</taxon>
        <taxon>Pseudomonadati</taxon>
        <taxon>Verrucomicrobiota</taxon>
        <taxon>Candidatus Pinguicoccus</taxon>
    </lineage>
</organism>
<dbReference type="Gene3D" id="2.40.50.140">
    <property type="entry name" value="Nucleic acid-binding proteins"/>
    <property type="match status" value="1"/>
</dbReference>
<dbReference type="InterPro" id="IPR012340">
    <property type="entry name" value="NA-bd_OB-fold"/>
</dbReference>
<evidence type="ECO:0000313" key="1">
    <source>
        <dbReference type="EMBL" id="QPJ58553.1"/>
    </source>
</evidence>
<sequence length="95" mass="10992">MVASLAYLLIQNSNKLKNINKRAIRKAKVVEEKKRGAIVNFGGKQWTFIKQQEFKNFNFKPKKGDFIQVAVTRKKNPFVDPFSVVSFENAKFILN</sequence>
<gene>
    <name evidence="1" type="ORF">E5P55_01165</name>
</gene>
<reference evidence="1 2" key="1">
    <citation type="journal article" date="2020" name="Sci. Rep.">
        <title>Morphology, ultrastructure, genomics, and phylogeny of Euplotes vanleeuwenhoeki sp. nov. and its ultra-reduced endosymbiont Candidatus Pinguicoccus supinus sp. nov.</title>
        <authorList>
            <person name="Serra V."/>
            <person name="Gammuto L."/>
            <person name="Nitla V."/>
            <person name="Castelli M."/>
            <person name="Lanzoni O."/>
            <person name="Sassera D."/>
            <person name="Bandi C."/>
            <person name="Sandeep B.V."/>
            <person name="Verni F."/>
            <person name="Modeo L."/>
            <person name="Petroni G."/>
        </authorList>
    </citation>
    <scope>NUCLEOTIDE SEQUENCE [LARGE SCALE GENOMIC DNA]</scope>
    <source>
        <strain evidence="1 2">KKR18_Esm</strain>
    </source>
</reference>